<dbReference type="EC" id="3.2.1.35" evidence="10"/>
<dbReference type="PANTHER" id="PTHR11769:SF38">
    <property type="entry name" value="HYALURONIDASE-1-LIKE"/>
    <property type="match status" value="1"/>
</dbReference>
<name>A0A4W3KAN9_CALMI</name>
<feature type="glycosylation site" description="N-linked (GlcNAc...) asparagine" evidence="8">
    <location>
        <position position="378"/>
    </location>
</feature>
<sequence>VCNWLPRSPTNIQSIHFTVYSVKRFEMSRRREKRYIKLACFLLILDITNGAPKYALPPQVPGRPFLIYWNIPTEQCSRRWHVNLPLQKFHIISNHKEQFRGKKITILYSNQAGLYPKFDEHTNVPSNGAVPQNVSLPAHLNQLVKDIKKYIPHEGFQGLAIIDWEEWRPQWVRNWSKKDIYRRTSQDIVRARHPDWSEKEITKQAKLEFDTAARNFMTESLKTSIGVYPKALWGYYLFPDCYNYDYKKNFDTYTGNCPDIEYSRNNNLVWMWGTAKALFPSIYMEEKLGSTIQGKKFIRGKVKEAVRAAGMSGKKYAVPIFFYARSHYSFSFKPMTEVSGSASLGGDGIVLWGSSEYSRSTVRKLDLLDKKLGPYLVNVSLATQFCSKTLCHANGRCIRKNPEADVYLHLKEDTYRSVVNRADNTLYPNLKRKMISRDRKILKSDFKCQCYLGFKGKHCERGKAVSPFDGKATSLHHGVSTVFFLLLITWYFL</sequence>
<dbReference type="InterPro" id="IPR018155">
    <property type="entry name" value="Hyaluronidase"/>
</dbReference>
<feature type="active site" description="Proton donor" evidence="7">
    <location>
        <position position="165"/>
    </location>
</feature>
<feature type="disulfide bond" evidence="9">
    <location>
        <begin position="391"/>
        <end position="448"/>
    </location>
</feature>
<evidence type="ECO:0000256" key="4">
    <source>
        <dbReference type="ARBA" id="ARBA00023157"/>
    </source>
</evidence>
<proteinExistence type="inferred from homology"/>
<evidence type="ECO:0000313" key="11">
    <source>
        <dbReference type="Ensembl" id="ENSCMIP00000049023.1"/>
    </source>
</evidence>
<reference evidence="12" key="1">
    <citation type="journal article" date="2006" name="Science">
        <title>Ancient noncoding elements conserved in the human genome.</title>
        <authorList>
            <person name="Venkatesh B."/>
            <person name="Kirkness E.F."/>
            <person name="Loh Y.H."/>
            <person name="Halpern A.L."/>
            <person name="Lee A.P."/>
            <person name="Johnson J."/>
            <person name="Dandona N."/>
            <person name="Viswanathan L.D."/>
            <person name="Tay A."/>
            <person name="Venter J.C."/>
            <person name="Strausberg R.L."/>
            <person name="Brenner S."/>
        </authorList>
    </citation>
    <scope>NUCLEOTIDE SEQUENCE [LARGE SCALE GENOMIC DNA]</scope>
</reference>
<evidence type="ECO:0000256" key="1">
    <source>
        <dbReference type="ARBA" id="ARBA00000251"/>
    </source>
</evidence>
<dbReference type="FunFam" id="3.20.20.70:FF:000065">
    <property type="entry name" value="Hyaluronidase"/>
    <property type="match status" value="1"/>
</dbReference>
<dbReference type="Gene3D" id="3.20.20.70">
    <property type="entry name" value="Aldolase class I"/>
    <property type="match status" value="1"/>
</dbReference>
<evidence type="ECO:0000256" key="7">
    <source>
        <dbReference type="PIRSR" id="PIRSR038193-1"/>
    </source>
</evidence>
<evidence type="ECO:0000256" key="3">
    <source>
        <dbReference type="ARBA" id="ARBA00022801"/>
    </source>
</evidence>
<feature type="disulfide bond" evidence="9">
    <location>
        <begin position="450"/>
        <end position="459"/>
    </location>
</feature>
<keyword evidence="12" id="KW-1185">Reference proteome</keyword>
<evidence type="ECO:0000256" key="8">
    <source>
        <dbReference type="PIRSR" id="PIRSR038193-2"/>
    </source>
</evidence>
<dbReference type="SUPFAM" id="SSF51445">
    <property type="entry name" value="(Trans)glycosidases"/>
    <property type="match status" value="1"/>
</dbReference>
<reference evidence="12" key="2">
    <citation type="journal article" date="2007" name="PLoS Biol.">
        <title>Survey sequencing and comparative analysis of the elephant shark (Callorhinchus milii) genome.</title>
        <authorList>
            <person name="Venkatesh B."/>
            <person name="Kirkness E.F."/>
            <person name="Loh Y.H."/>
            <person name="Halpern A.L."/>
            <person name="Lee A.P."/>
            <person name="Johnson J."/>
            <person name="Dandona N."/>
            <person name="Viswanathan L.D."/>
            <person name="Tay A."/>
            <person name="Venter J.C."/>
            <person name="Strausberg R.L."/>
            <person name="Brenner S."/>
        </authorList>
    </citation>
    <scope>NUCLEOTIDE SEQUENCE [LARGE SCALE GENOMIC DNA]</scope>
</reference>
<organism evidence="11 12">
    <name type="scientific">Callorhinchus milii</name>
    <name type="common">Ghost shark</name>
    <dbReference type="NCBI Taxonomy" id="7868"/>
    <lineage>
        <taxon>Eukaryota</taxon>
        <taxon>Metazoa</taxon>
        <taxon>Chordata</taxon>
        <taxon>Craniata</taxon>
        <taxon>Vertebrata</taxon>
        <taxon>Chondrichthyes</taxon>
        <taxon>Holocephali</taxon>
        <taxon>Chimaeriformes</taxon>
        <taxon>Callorhinchidae</taxon>
        <taxon>Callorhinchus</taxon>
    </lineage>
</organism>
<evidence type="ECO:0000313" key="12">
    <source>
        <dbReference type="Proteomes" id="UP000314986"/>
    </source>
</evidence>
<comment type="catalytic activity">
    <reaction evidence="1 10">
        <text>Random hydrolysis of (1-&gt;4)-linkages between N-acetyl-beta-D-glucosamine and D-glucuronate residues in hyaluronate.</text>
        <dbReference type="EC" id="3.2.1.35"/>
    </reaction>
</comment>
<dbReference type="Ensembl" id="ENSCMIT00000049701.1">
    <property type="protein sequence ID" value="ENSCMIP00000049023.1"/>
    <property type="gene ID" value="ENSCMIG00000019988.1"/>
</dbReference>
<feature type="disulfide bond" evidence="9">
    <location>
        <begin position="241"/>
        <end position="257"/>
    </location>
</feature>
<keyword evidence="3 10" id="KW-0378">Hydrolase</keyword>
<dbReference type="AlphaFoldDB" id="A0A4W3KAN9"/>
<dbReference type="InterPro" id="IPR013785">
    <property type="entry name" value="Aldolase_TIM"/>
</dbReference>
<feature type="disulfide bond" evidence="9">
    <location>
        <begin position="386"/>
        <end position="397"/>
    </location>
</feature>
<dbReference type="PANTHER" id="PTHR11769">
    <property type="entry name" value="HYALURONIDASE"/>
    <property type="match status" value="1"/>
</dbReference>
<protein>
    <recommendedName>
        <fullName evidence="10">Hyaluronidase</fullName>
        <ecNumber evidence="10">3.2.1.35</ecNumber>
    </recommendedName>
</protein>
<dbReference type="GO" id="GO:0004415">
    <property type="term" value="F:hyalurononglucosaminidase activity"/>
    <property type="evidence" value="ECO:0007669"/>
    <property type="project" value="UniProtKB-UniRule"/>
</dbReference>
<dbReference type="GO" id="GO:0005975">
    <property type="term" value="P:carbohydrate metabolic process"/>
    <property type="evidence" value="ECO:0007669"/>
    <property type="project" value="UniProtKB-UniRule"/>
</dbReference>
<dbReference type="GO" id="GO:0030214">
    <property type="term" value="P:hyaluronan catabolic process"/>
    <property type="evidence" value="ECO:0007669"/>
    <property type="project" value="TreeGrafter"/>
</dbReference>
<keyword evidence="5 10" id="KW-0326">Glycosidase</keyword>
<dbReference type="STRING" id="7868.ENSCMIP00000049023"/>
<dbReference type="GeneTree" id="ENSGT01020000230364"/>
<comment type="similarity">
    <text evidence="2 6 10">Belongs to the glycosyl hydrolase 56 family.</text>
</comment>
<keyword evidence="4 9" id="KW-1015">Disulfide bond</keyword>
<dbReference type="Pfam" id="PF01630">
    <property type="entry name" value="Glyco_hydro_56"/>
    <property type="match status" value="1"/>
</dbReference>
<dbReference type="Proteomes" id="UP000314986">
    <property type="component" value="Unassembled WGS sequence"/>
</dbReference>
<evidence type="ECO:0000256" key="5">
    <source>
        <dbReference type="ARBA" id="ARBA00023295"/>
    </source>
</evidence>
<evidence type="ECO:0000256" key="2">
    <source>
        <dbReference type="ARBA" id="ARBA00008871"/>
    </source>
</evidence>
<dbReference type="PIRSF" id="PIRSF038193">
    <property type="entry name" value="Hyaluronidase"/>
    <property type="match status" value="1"/>
</dbReference>
<reference evidence="12" key="3">
    <citation type="journal article" date="2014" name="Nature">
        <title>Elephant shark genome provides unique insights into gnathostome evolution.</title>
        <authorList>
            <consortium name="International Elephant Shark Genome Sequencing Consortium"/>
            <person name="Venkatesh B."/>
            <person name="Lee A.P."/>
            <person name="Ravi V."/>
            <person name="Maurya A.K."/>
            <person name="Lian M.M."/>
            <person name="Swann J.B."/>
            <person name="Ohta Y."/>
            <person name="Flajnik M.F."/>
            <person name="Sutoh Y."/>
            <person name="Kasahara M."/>
            <person name="Hoon S."/>
            <person name="Gangu V."/>
            <person name="Roy S.W."/>
            <person name="Irimia M."/>
            <person name="Korzh V."/>
            <person name="Kondrychyn I."/>
            <person name="Lim Z.W."/>
            <person name="Tay B.H."/>
            <person name="Tohari S."/>
            <person name="Kong K.W."/>
            <person name="Ho S."/>
            <person name="Lorente-Galdos B."/>
            <person name="Quilez J."/>
            <person name="Marques-Bonet T."/>
            <person name="Raney B.J."/>
            <person name="Ingham P.W."/>
            <person name="Tay A."/>
            <person name="Hillier L.W."/>
            <person name="Minx P."/>
            <person name="Boehm T."/>
            <person name="Wilson R.K."/>
            <person name="Brenner S."/>
            <person name="Warren W.C."/>
        </authorList>
    </citation>
    <scope>NUCLEOTIDE SEQUENCE [LARGE SCALE GENOMIC DNA]</scope>
</reference>
<evidence type="ECO:0000256" key="10">
    <source>
        <dbReference type="RuleBase" id="RU610713"/>
    </source>
</evidence>
<evidence type="ECO:0000256" key="9">
    <source>
        <dbReference type="PIRSR" id="PIRSR038193-3"/>
    </source>
</evidence>
<dbReference type="InParanoid" id="A0A4W3KAN9"/>
<reference evidence="11" key="4">
    <citation type="submission" date="2025-08" db="UniProtKB">
        <authorList>
            <consortium name="Ensembl"/>
        </authorList>
    </citation>
    <scope>IDENTIFICATION</scope>
</reference>
<dbReference type="GO" id="GO:0031410">
    <property type="term" value="C:cytoplasmic vesicle"/>
    <property type="evidence" value="ECO:0007669"/>
    <property type="project" value="TreeGrafter"/>
</dbReference>
<accession>A0A4W3KAN9</accession>
<dbReference type="InterPro" id="IPR017853">
    <property type="entry name" value="GH"/>
</dbReference>
<evidence type="ECO:0000256" key="6">
    <source>
        <dbReference type="PIRNR" id="PIRNR038193"/>
    </source>
</evidence>
<dbReference type="PRINTS" id="PR00846">
    <property type="entry name" value="GLHYDRLASE56"/>
</dbReference>
<reference evidence="11" key="5">
    <citation type="submission" date="2025-09" db="UniProtKB">
        <authorList>
            <consortium name="Ensembl"/>
        </authorList>
    </citation>
    <scope>IDENTIFICATION</scope>
</reference>